<keyword evidence="2" id="KW-0539">Nucleus</keyword>
<feature type="domain" description="Chromo" evidence="4">
    <location>
        <begin position="33"/>
        <end position="98"/>
    </location>
</feature>
<organism evidence="5 6">
    <name type="scientific">Mycena sanguinolenta</name>
    <dbReference type="NCBI Taxonomy" id="230812"/>
    <lineage>
        <taxon>Eukaryota</taxon>
        <taxon>Fungi</taxon>
        <taxon>Dikarya</taxon>
        <taxon>Basidiomycota</taxon>
        <taxon>Agaricomycotina</taxon>
        <taxon>Agaricomycetes</taxon>
        <taxon>Agaricomycetidae</taxon>
        <taxon>Agaricales</taxon>
        <taxon>Marasmiineae</taxon>
        <taxon>Mycenaceae</taxon>
        <taxon>Mycena</taxon>
    </lineage>
</organism>
<evidence type="ECO:0000256" key="2">
    <source>
        <dbReference type="ARBA" id="ARBA00023242"/>
    </source>
</evidence>
<dbReference type="SMART" id="SM00298">
    <property type="entry name" value="CHROMO"/>
    <property type="match status" value="1"/>
</dbReference>
<sequence>MPKRAREPEESEPELWAVGNDSPCFDWPPKYRQYSENILGAQRTDEPLCKESSNPLSPSFGQGWEYLVKWDTYDISESTWEPITHLQHCQELLRKFWEDAGEEAMTTNIPNFEILVPSYVGSPIKKTKRYTSSQKSPRSRHRATGSESTSPALKIKIRRPIASTSTPQTSTNFTAREAPVTPPTPPSVPTPITPITPPPTPEPEPADYLEQSFISPSELDSAATPVLVANEDVVFSNVPDVYLTSWQPVDDAFGVQPPDIPVAAEENGPAGSSSLFAIGSDPDLVDLFLSTPSDIF</sequence>
<proteinExistence type="predicted"/>
<comment type="caution">
    <text evidence="5">The sequence shown here is derived from an EMBL/GenBank/DDBJ whole genome shotgun (WGS) entry which is preliminary data.</text>
</comment>
<accession>A0A8H6XZE4</accession>
<evidence type="ECO:0000313" key="5">
    <source>
        <dbReference type="EMBL" id="KAF7351150.1"/>
    </source>
</evidence>
<feature type="compositionally biased region" description="Pro residues" evidence="3">
    <location>
        <begin position="180"/>
        <end position="191"/>
    </location>
</feature>
<dbReference type="SUPFAM" id="SSF54160">
    <property type="entry name" value="Chromo domain-like"/>
    <property type="match status" value="1"/>
</dbReference>
<dbReference type="EMBL" id="JACAZH010000014">
    <property type="protein sequence ID" value="KAF7351150.1"/>
    <property type="molecule type" value="Genomic_DNA"/>
</dbReference>
<dbReference type="InterPro" id="IPR016197">
    <property type="entry name" value="Chromo-like_dom_sf"/>
</dbReference>
<dbReference type="InterPro" id="IPR023780">
    <property type="entry name" value="Chromo_domain"/>
</dbReference>
<dbReference type="GO" id="GO:0005634">
    <property type="term" value="C:nucleus"/>
    <property type="evidence" value="ECO:0007669"/>
    <property type="project" value="UniProtKB-SubCell"/>
</dbReference>
<name>A0A8H6XZE4_9AGAR</name>
<dbReference type="AlphaFoldDB" id="A0A8H6XZE4"/>
<evidence type="ECO:0000313" key="6">
    <source>
        <dbReference type="Proteomes" id="UP000623467"/>
    </source>
</evidence>
<gene>
    <name evidence="5" type="ORF">MSAN_01677600</name>
</gene>
<dbReference type="PANTHER" id="PTHR22812">
    <property type="entry name" value="CHROMOBOX PROTEIN"/>
    <property type="match status" value="1"/>
</dbReference>
<evidence type="ECO:0000259" key="4">
    <source>
        <dbReference type="PROSITE" id="PS50013"/>
    </source>
</evidence>
<evidence type="ECO:0000256" key="3">
    <source>
        <dbReference type="SAM" id="MobiDB-lite"/>
    </source>
</evidence>
<dbReference type="OrthoDB" id="2630497at2759"/>
<dbReference type="InterPro" id="IPR051219">
    <property type="entry name" value="Heterochromatin_chromo-domain"/>
</dbReference>
<dbReference type="Pfam" id="PF00385">
    <property type="entry name" value="Chromo"/>
    <property type="match status" value="1"/>
</dbReference>
<keyword evidence="6" id="KW-1185">Reference proteome</keyword>
<reference evidence="5" key="1">
    <citation type="submission" date="2020-05" db="EMBL/GenBank/DDBJ databases">
        <title>Mycena genomes resolve the evolution of fungal bioluminescence.</title>
        <authorList>
            <person name="Tsai I.J."/>
        </authorList>
    </citation>
    <scope>NUCLEOTIDE SEQUENCE</scope>
    <source>
        <strain evidence="5">160909Yilan</strain>
    </source>
</reference>
<comment type="subcellular location">
    <subcellularLocation>
        <location evidence="1">Nucleus</location>
    </subcellularLocation>
</comment>
<evidence type="ECO:0000256" key="1">
    <source>
        <dbReference type="ARBA" id="ARBA00004123"/>
    </source>
</evidence>
<dbReference type="PROSITE" id="PS50013">
    <property type="entry name" value="CHROMO_2"/>
    <property type="match status" value="1"/>
</dbReference>
<dbReference type="GO" id="GO:0006338">
    <property type="term" value="P:chromatin remodeling"/>
    <property type="evidence" value="ECO:0007669"/>
    <property type="project" value="UniProtKB-ARBA"/>
</dbReference>
<protein>
    <recommendedName>
        <fullName evidence="4">Chromo domain-containing protein</fullName>
    </recommendedName>
</protein>
<feature type="region of interest" description="Disordered" evidence="3">
    <location>
        <begin position="126"/>
        <end position="191"/>
    </location>
</feature>
<dbReference type="Gene3D" id="2.40.50.40">
    <property type="match status" value="1"/>
</dbReference>
<feature type="compositionally biased region" description="Polar residues" evidence="3">
    <location>
        <begin position="162"/>
        <end position="174"/>
    </location>
</feature>
<dbReference type="InterPro" id="IPR000953">
    <property type="entry name" value="Chromo/chromo_shadow_dom"/>
</dbReference>
<dbReference type="Proteomes" id="UP000623467">
    <property type="component" value="Unassembled WGS sequence"/>
</dbReference>